<proteinExistence type="predicted"/>
<protein>
    <submittedName>
        <fullName evidence="2">Uncharacterized protein</fullName>
    </submittedName>
</protein>
<evidence type="ECO:0000313" key="2">
    <source>
        <dbReference type="WBParaSite" id="nRc.2.0.1.t38221-RA"/>
    </source>
</evidence>
<organism evidence="1 2">
    <name type="scientific">Romanomermis culicivorax</name>
    <name type="common">Nematode worm</name>
    <dbReference type="NCBI Taxonomy" id="13658"/>
    <lineage>
        <taxon>Eukaryota</taxon>
        <taxon>Metazoa</taxon>
        <taxon>Ecdysozoa</taxon>
        <taxon>Nematoda</taxon>
        <taxon>Enoplea</taxon>
        <taxon>Dorylaimia</taxon>
        <taxon>Mermithida</taxon>
        <taxon>Mermithoidea</taxon>
        <taxon>Mermithidae</taxon>
        <taxon>Romanomermis</taxon>
    </lineage>
</organism>
<dbReference type="AlphaFoldDB" id="A0A915KJN5"/>
<keyword evidence="1" id="KW-1185">Reference proteome</keyword>
<evidence type="ECO:0000313" key="1">
    <source>
        <dbReference type="Proteomes" id="UP000887565"/>
    </source>
</evidence>
<sequence>MKGPWAATRKIQVTMPEIRLWRAAMVDKWTGGWVLADGKLDLGGSKAIMAPGRPLYSKQ</sequence>
<name>A0A915KJN5_ROMCU</name>
<reference evidence="2" key="1">
    <citation type="submission" date="2022-11" db="UniProtKB">
        <authorList>
            <consortium name="WormBaseParasite"/>
        </authorList>
    </citation>
    <scope>IDENTIFICATION</scope>
</reference>
<accession>A0A915KJN5</accession>
<dbReference type="WBParaSite" id="nRc.2.0.1.t38221-RA">
    <property type="protein sequence ID" value="nRc.2.0.1.t38221-RA"/>
    <property type="gene ID" value="nRc.2.0.1.g38221"/>
</dbReference>
<dbReference type="Proteomes" id="UP000887565">
    <property type="component" value="Unplaced"/>
</dbReference>